<proteinExistence type="predicted"/>
<evidence type="ECO:0000313" key="2">
    <source>
        <dbReference type="EMBL" id="DAF59514.1"/>
    </source>
</evidence>
<dbReference type="InterPro" id="IPR045958">
    <property type="entry name" value="DUF6378"/>
</dbReference>
<accession>A0A8S5T9T0</accession>
<reference evidence="2" key="1">
    <citation type="journal article" date="2021" name="Proc. Natl. Acad. Sci. U.S.A.">
        <title>A Catalog of Tens of Thousands of Viruses from Human Metagenomes Reveals Hidden Associations with Chronic Diseases.</title>
        <authorList>
            <person name="Tisza M.J."/>
            <person name="Buck C.B."/>
        </authorList>
    </citation>
    <scope>NUCLEOTIDE SEQUENCE</scope>
    <source>
        <strain evidence="2">CtU557</strain>
    </source>
</reference>
<dbReference type="EMBL" id="BK032771">
    <property type="protein sequence ID" value="DAF59514.1"/>
    <property type="molecule type" value="Genomic_DNA"/>
</dbReference>
<evidence type="ECO:0000259" key="1">
    <source>
        <dbReference type="Pfam" id="PF19905"/>
    </source>
</evidence>
<organism evidence="2">
    <name type="scientific">Podoviridae sp. ctU557</name>
    <dbReference type="NCBI Taxonomy" id="2827736"/>
    <lineage>
        <taxon>Viruses</taxon>
        <taxon>Duplodnaviria</taxon>
        <taxon>Heunggongvirae</taxon>
        <taxon>Uroviricota</taxon>
        <taxon>Caudoviricetes</taxon>
    </lineage>
</organism>
<sequence>MKNEVDSILDERGKRYGSFMGHATVSQDIQAIIREGFYNNANIDSIDDIDEDMAEALFMIAHKIGRIVNGDPWYADSWIDIAGYAKLVADRLENNIER</sequence>
<feature type="domain" description="DUF6378" evidence="1">
    <location>
        <begin position="7"/>
        <end position="89"/>
    </location>
</feature>
<name>A0A8S5T9T0_9CAUD</name>
<protein>
    <recommendedName>
        <fullName evidence="1">DUF6378 domain-containing protein</fullName>
    </recommendedName>
</protein>
<dbReference type="Pfam" id="PF19905">
    <property type="entry name" value="DUF6378"/>
    <property type="match status" value="1"/>
</dbReference>